<accession>A0A0N9DYQ3</accession>
<dbReference type="EMBL" id="KT072771">
    <property type="protein sequence ID" value="ALF35104.1"/>
    <property type="molecule type" value="Genomic_DNA"/>
</dbReference>
<gene>
    <name evidence="1" type="ORF">ICEValHN437_076</name>
</gene>
<organism evidence="1">
    <name type="scientific">Vibrio alginolyticus</name>
    <dbReference type="NCBI Taxonomy" id="663"/>
    <lineage>
        <taxon>Bacteria</taxon>
        <taxon>Pseudomonadati</taxon>
        <taxon>Pseudomonadota</taxon>
        <taxon>Gammaproteobacteria</taxon>
        <taxon>Vibrionales</taxon>
        <taxon>Vibrionaceae</taxon>
        <taxon>Vibrio</taxon>
    </lineage>
</organism>
<proteinExistence type="predicted"/>
<dbReference type="Pfam" id="PF00702">
    <property type="entry name" value="Hydrolase"/>
    <property type="match status" value="1"/>
</dbReference>
<sequence length="672" mass="77546">MIKRRFPRVERTLRRNPQLMKLAVNVEGRLLQRKMKKLSQSYAVSGIAIDTHHLQLLTDAKQHGLFDFGWYCQVQNRQFRTEQEAFSDYLHKSRFSSVSPSPAFDNLTYQKHNIDVYHSNISPLAHYLQSGHSEGRITAPFAPKWTPTSTLDITPDTKLLKQAKVAVCLHIFYEDFIPYYARCLRDFPAQVDLFISVSDKAYQAAIDEHLAPLAAVQNIEVVEVPNRGRNFGPLLVEFGRKLLDYDLFCHLHSKKSLYSGRPQTQWADYLGEYLLKDHAVIARVMTQMLQDSECGLYYPTSFSMMPDWVNHWLKNKPFKGEFFDAWDLQDHSEFLAYPVGGMFWAKPEALRPLLEKEHQYSDFPAEPLPNDGSQLHALERCIGLLAERNGYSQLFFHPELACFTQDKGYLFTNYVSTQQQLLHKVQMFDVISFDVFDTLVRRSHYVPDYAKLKLGQYLVSQGVVSDAKAFVQERNQAEFLVRQDKQFQGDVTIFETYQKLAALQNWTEQQAHEYAELEFAYDLEMIESKDEVVDVLNQLIGMGKTVYIISDTYYTEYQIILMLRKAGVTNGYRLFVSSQLGLRKDNATMWSYISDELKDKSRFVHIGDNAVADAQLPGDFGLANLHILNPIDKWQAAGWDNPFAGGNELNEQQILKWGPLISQFGRFPFLGE</sequence>
<dbReference type="NCBIfam" id="TIGR01549">
    <property type="entry name" value="HAD-SF-IA-v1"/>
    <property type="match status" value="1"/>
</dbReference>
<dbReference type="Gene3D" id="1.10.150.400">
    <property type="match status" value="1"/>
</dbReference>
<dbReference type="Pfam" id="PF05045">
    <property type="entry name" value="RgpF"/>
    <property type="match status" value="1"/>
</dbReference>
<name>A0A0N9DYQ3_VIBAL</name>
<dbReference type="InterPro" id="IPR023214">
    <property type="entry name" value="HAD_sf"/>
</dbReference>
<keyword evidence="1" id="KW-0808">Transferase</keyword>
<dbReference type="GO" id="GO:0016740">
    <property type="term" value="F:transferase activity"/>
    <property type="evidence" value="ECO:0007669"/>
    <property type="project" value="UniProtKB-KW"/>
</dbReference>
<dbReference type="InterPro" id="IPR036412">
    <property type="entry name" value="HAD-like_sf"/>
</dbReference>
<dbReference type="Gene3D" id="3.40.50.1000">
    <property type="entry name" value="HAD superfamily/HAD-like"/>
    <property type="match status" value="1"/>
</dbReference>
<dbReference type="InterPro" id="IPR007739">
    <property type="entry name" value="RgpF"/>
</dbReference>
<dbReference type="InterPro" id="IPR006439">
    <property type="entry name" value="HAD-SF_hydro_IA"/>
</dbReference>
<reference evidence="1" key="1">
    <citation type="journal article" date="2016" name="BMC Microbiol.">
        <title>Comparative genomic analysis of six new-found integrative conjugative elements (ICEs) in Vibrio alginolyticus.</title>
        <authorList>
            <person name="Luo P."/>
            <person name="He X."/>
            <person name="Wang Y."/>
            <person name="Liu Q."/>
            <person name="Hu C."/>
        </authorList>
    </citation>
    <scope>NUCLEOTIDE SEQUENCE</scope>
    <source>
        <strain evidence="1">HN437</strain>
    </source>
</reference>
<dbReference type="AlphaFoldDB" id="A0A0N9DYQ3"/>
<dbReference type="SUPFAM" id="SSF56784">
    <property type="entry name" value="HAD-like"/>
    <property type="match status" value="1"/>
</dbReference>
<protein>
    <submittedName>
        <fullName evidence="1">L-Rha alpha-1,3-L-rhamnosyltransferase</fullName>
    </submittedName>
</protein>
<evidence type="ECO:0000313" key="1">
    <source>
        <dbReference type="EMBL" id="ALF35104.1"/>
    </source>
</evidence>